<reference evidence="3" key="1">
    <citation type="submission" date="2024-02" db="UniProtKB">
        <authorList>
            <consortium name="WormBaseParasite"/>
        </authorList>
    </citation>
    <scope>IDENTIFICATION</scope>
</reference>
<dbReference type="AlphaFoldDB" id="A0AAF5CRP1"/>
<evidence type="ECO:0000313" key="2">
    <source>
        <dbReference type="Proteomes" id="UP000035681"/>
    </source>
</evidence>
<protein>
    <submittedName>
        <fullName evidence="3">Transcription factor CBF/NF-Y/archaeal histone domain-containing protein</fullName>
    </submittedName>
</protein>
<sequence length="160" mass="18504">LYKMDLLKFLETLTNNQSVDEGDINSSNSINEQSNENDSIPKEIVDNLVNVIVNTFQRRHKKTYEEVMSTKTLTSEAMIELSIIGAEFLYQFFNSAHISQSRPIAELICDKLNVVRDIRFTGSQGLLYKKLRSKASNRLRKRKRDQNVENNEVCEKKSNQ</sequence>
<accession>A0AAF5CRP1</accession>
<name>A0AAF5CRP1_STRER</name>
<organism evidence="2 3">
    <name type="scientific">Strongyloides stercoralis</name>
    <name type="common">Threadworm</name>
    <dbReference type="NCBI Taxonomy" id="6248"/>
    <lineage>
        <taxon>Eukaryota</taxon>
        <taxon>Metazoa</taxon>
        <taxon>Ecdysozoa</taxon>
        <taxon>Nematoda</taxon>
        <taxon>Chromadorea</taxon>
        <taxon>Rhabditida</taxon>
        <taxon>Tylenchina</taxon>
        <taxon>Panagrolaimomorpha</taxon>
        <taxon>Strongyloidoidea</taxon>
        <taxon>Strongyloididae</taxon>
        <taxon>Strongyloides</taxon>
    </lineage>
</organism>
<dbReference type="WBParaSite" id="TCONS_00000773.p1">
    <property type="protein sequence ID" value="TCONS_00000773.p1"/>
    <property type="gene ID" value="XLOC_000744"/>
</dbReference>
<dbReference type="Proteomes" id="UP000035681">
    <property type="component" value="Unplaced"/>
</dbReference>
<evidence type="ECO:0000256" key="1">
    <source>
        <dbReference type="SAM" id="MobiDB-lite"/>
    </source>
</evidence>
<feature type="region of interest" description="Disordered" evidence="1">
    <location>
        <begin position="138"/>
        <end position="160"/>
    </location>
</feature>
<proteinExistence type="predicted"/>
<keyword evidence="2" id="KW-1185">Reference proteome</keyword>
<evidence type="ECO:0000313" key="3">
    <source>
        <dbReference type="WBParaSite" id="TCONS_00000773.p1"/>
    </source>
</evidence>